<reference evidence="5" key="1">
    <citation type="submission" date="2019-11" db="EMBL/GenBank/DDBJ databases">
        <title>Isolation and characterization of a novel species in the genus Sulfuriferula.</title>
        <authorList>
            <person name="Mochizuki J."/>
            <person name="Kojima H."/>
            <person name="Fukui M."/>
        </authorList>
    </citation>
    <scope>NUCLEOTIDE SEQUENCE [LARGE SCALE GENOMIC DNA]</scope>
    <source>
        <strain evidence="5">SGTM</strain>
    </source>
</reference>
<evidence type="ECO:0000313" key="4">
    <source>
        <dbReference type="EMBL" id="BBP00731.1"/>
    </source>
</evidence>
<feature type="chain" id="PRO_5032518190" evidence="1">
    <location>
        <begin position="26"/>
        <end position="441"/>
    </location>
</feature>
<dbReference type="NCBIfam" id="TIGR02283">
    <property type="entry name" value="MltB_2"/>
    <property type="match status" value="1"/>
</dbReference>
<proteinExistence type="predicted"/>
<evidence type="ECO:0000259" key="2">
    <source>
        <dbReference type="Pfam" id="PF01471"/>
    </source>
</evidence>
<dbReference type="KEGG" id="sniv:SFSGTM_14390"/>
<feature type="domain" description="Peptidoglycan binding-like" evidence="2">
    <location>
        <begin position="380"/>
        <end position="429"/>
    </location>
</feature>
<dbReference type="GO" id="GO:0009253">
    <property type="term" value="P:peptidoglycan catabolic process"/>
    <property type="evidence" value="ECO:0007669"/>
    <property type="project" value="TreeGrafter"/>
</dbReference>
<dbReference type="Pfam" id="PF01471">
    <property type="entry name" value="PG_binding_1"/>
    <property type="match status" value="1"/>
</dbReference>
<keyword evidence="5" id="KW-1185">Reference proteome</keyword>
<evidence type="ECO:0000313" key="5">
    <source>
        <dbReference type="Proteomes" id="UP000463939"/>
    </source>
</evidence>
<sequence>MNKNSLANITTVVALTCVIFIQGCATNNPITPAPTPVANPPVVTTTPVSSDLEAVSPPKPANTSFAEWLAGFRTRLTLSGAKPETIAAMLDDLEPDMSIIQRDQSQPEFVRPIWSYLDTAASDLRVTNGQKAYALHRETIDAIAQHYGVRAEILIAIWGLESAYGKSAGNKDIVRSLATLAWEGRRRSWAEQQLIAAAQMIDRGFATREQLTGSWAGAMGQTQFIPTTYLEIAVDWDGDGRRDIWTDEFDALASAANLLAQAGWQSNAPVIQEVVIPDGFDLRLWEPERTRPVSEWAKMGINPIDATPWANDALPRPARLLLPAGRSGPGFLTFQNFEVIRHYNNSSAYALGVSYLAERIAGGGTIIGAWPKDDVPLTRTQTRELQAALNAQGYHAGQSDGLAGAATRRALRDFQRAHALDADGYVGSSAFAKVMAAEASK</sequence>
<dbReference type="InterPro" id="IPR036365">
    <property type="entry name" value="PGBD-like_sf"/>
</dbReference>
<evidence type="ECO:0000256" key="1">
    <source>
        <dbReference type="SAM" id="SignalP"/>
    </source>
</evidence>
<dbReference type="AlphaFoldDB" id="A0A809RPH3"/>
<feature type="domain" description="Transglycosylase SLT" evidence="3">
    <location>
        <begin position="64"/>
        <end position="358"/>
    </location>
</feature>
<dbReference type="SUPFAM" id="SSF47090">
    <property type="entry name" value="PGBD-like"/>
    <property type="match status" value="1"/>
</dbReference>
<dbReference type="InterPro" id="IPR043426">
    <property type="entry name" value="MltB-like"/>
</dbReference>
<dbReference type="RefSeq" id="WP_162084609.1">
    <property type="nucleotide sequence ID" value="NZ_AP021881.1"/>
</dbReference>
<dbReference type="EMBL" id="AP021881">
    <property type="protein sequence ID" value="BBP00731.1"/>
    <property type="molecule type" value="Genomic_DNA"/>
</dbReference>
<dbReference type="Proteomes" id="UP000463939">
    <property type="component" value="Chromosome"/>
</dbReference>
<dbReference type="Gene3D" id="1.10.8.350">
    <property type="entry name" value="Bacterial muramidase"/>
    <property type="match status" value="1"/>
</dbReference>
<feature type="signal peptide" evidence="1">
    <location>
        <begin position="1"/>
        <end position="25"/>
    </location>
</feature>
<dbReference type="InterPro" id="IPR023346">
    <property type="entry name" value="Lysozyme-like_dom_sf"/>
</dbReference>
<evidence type="ECO:0000259" key="3">
    <source>
        <dbReference type="Pfam" id="PF13406"/>
    </source>
</evidence>
<dbReference type="GO" id="GO:0008933">
    <property type="term" value="F:peptidoglycan lytic transglycosylase activity"/>
    <property type="evidence" value="ECO:0007669"/>
    <property type="project" value="TreeGrafter"/>
</dbReference>
<dbReference type="PANTHER" id="PTHR30163">
    <property type="entry name" value="MEMBRANE-BOUND LYTIC MUREIN TRANSGLYCOSYLASE B"/>
    <property type="match status" value="1"/>
</dbReference>
<gene>
    <name evidence="4" type="ORF">SFSGTM_14390</name>
</gene>
<dbReference type="InterPro" id="IPR031304">
    <property type="entry name" value="SLT_2"/>
</dbReference>
<dbReference type="Pfam" id="PF13406">
    <property type="entry name" value="SLT_2"/>
    <property type="match status" value="1"/>
</dbReference>
<dbReference type="InterPro" id="IPR011970">
    <property type="entry name" value="MltB_2"/>
</dbReference>
<dbReference type="PROSITE" id="PS51257">
    <property type="entry name" value="PROKAR_LIPOPROTEIN"/>
    <property type="match status" value="1"/>
</dbReference>
<dbReference type="PANTHER" id="PTHR30163:SF8">
    <property type="entry name" value="LYTIC MUREIN TRANSGLYCOSYLASE"/>
    <property type="match status" value="1"/>
</dbReference>
<name>A0A809RPH3_9PROT</name>
<dbReference type="InterPro" id="IPR036366">
    <property type="entry name" value="PGBDSf"/>
</dbReference>
<dbReference type="Gene3D" id="1.10.101.10">
    <property type="entry name" value="PGBD-like superfamily/PGBD"/>
    <property type="match status" value="1"/>
</dbReference>
<protein>
    <submittedName>
        <fullName evidence="4">Murein transglycosylase</fullName>
    </submittedName>
</protein>
<keyword evidence="1" id="KW-0732">Signal</keyword>
<dbReference type="InterPro" id="IPR002477">
    <property type="entry name" value="Peptidoglycan-bd-like"/>
</dbReference>
<dbReference type="Gene3D" id="1.10.530.10">
    <property type="match status" value="1"/>
</dbReference>
<organism evidence="4 5">
    <name type="scientific">Sulfuriferula nivalis</name>
    <dbReference type="NCBI Taxonomy" id="2675298"/>
    <lineage>
        <taxon>Bacteria</taxon>
        <taxon>Pseudomonadati</taxon>
        <taxon>Pseudomonadota</taxon>
        <taxon>Betaproteobacteria</taxon>
        <taxon>Nitrosomonadales</taxon>
        <taxon>Sulfuricellaceae</taxon>
        <taxon>Sulfuriferula</taxon>
    </lineage>
</organism>
<dbReference type="SUPFAM" id="SSF53955">
    <property type="entry name" value="Lysozyme-like"/>
    <property type="match status" value="1"/>
</dbReference>
<accession>A0A809RPH3</accession>